<dbReference type="InterPro" id="IPR024185">
    <property type="entry name" value="FTHF_cligase-like_sf"/>
</dbReference>
<keyword evidence="4" id="KW-0479">Metal-binding</keyword>
<organism evidence="5 6">
    <name type="scientific">Halomonas cibimaris</name>
    <dbReference type="NCBI Taxonomy" id="657012"/>
    <lineage>
        <taxon>Bacteria</taxon>
        <taxon>Pseudomonadati</taxon>
        <taxon>Pseudomonadota</taxon>
        <taxon>Gammaproteobacteria</taxon>
        <taxon>Oceanospirillales</taxon>
        <taxon>Halomonadaceae</taxon>
        <taxon>Halomonas</taxon>
    </lineage>
</organism>
<sequence>MAAATHLNHKVQGHNDSGILENPCLPLFPYSSFRACSVPLPDAASASPLRAKNALRRELRRRRRVLTPRQQRTAAAGLCQRLKTLPELRRARRISLYLPVSGEIDPLPLLPWLYRRGVNVYLPVLRPFSANSLWFVAYRPGTPMIKNRFGIREPAPRFSARRANRLPAWALDTLIVPLVGFDAHANRMGMGGGFYDRTLAFMRHPGPKPTLIGAAHACQQVDRLPVEPWDIALTAIVTDTAVVRPPRR</sequence>
<dbReference type="InterPro" id="IPR002698">
    <property type="entry name" value="FTHF_cligase"/>
</dbReference>
<dbReference type="NCBIfam" id="TIGR02727">
    <property type="entry name" value="MTHFS_bact"/>
    <property type="match status" value="1"/>
</dbReference>
<comment type="cofactor">
    <cofactor evidence="4">
        <name>Mg(2+)</name>
        <dbReference type="ChEBI" id="CHEBI:18420"/>
    </cofactor>
</comment>
<evidence type="ECO:0000256" key="3">
    <source>
        <dbReference type="ARBA" id="ARBA00022840"/>
    </source>
</evidence>
<evidence type="ECO:0000313" key="6">
    <source>
        <dbReference type="Proteomes" id="UP001500133"/>
    </source>
</evidence>
<comment type="catalytic activity">
    <reaction evidence="4">
        <text>(6S)-5-formyl-5,6,7,8-tetrahydrofolate + ATP = (6R)-5,10-methenyltetrahydrofolate + ADP + phosphate</text>
        <dbReference type="Rhea" id="RHEA:10488"/>
        <dbReference type="ChEBI" id="CHEBI:30616"/>
        <dbReference type="ChEBI" id="CHEBI:43474"/>
        <dbReference type="ChEBI" id="CHEBI:57455"/>
        <dbReference type="ChEBI" id="CHEBI:57457"/>
        <dbReference type="ChEBI" id="CHEBI:456216"/>
        <dbReference type="EC" id="6.3.3.2"/>
    </reaction>
</comment>
<dbReference type="Gene3D" id="3.40.50.10420">
    <property type="entry name" value="NagB/RpiA/CoA transferase-like"/>
    <property type="match status" value="1"/>
</dbReference>
<evidence type="ECO:0000256" key="4">
    <source>
        <dbReference type="RuleBase" id="RU361279"/>
    </source>
</evidence>
<dbReference type="Pfam" id="PF01812">
    <property type="entry name" value="5-FTHF_cyc-lig"/>
    <property type="match status" value="1"/>
</dbReference>
<gene>
    <name evidence="5" type="ORF">GCM10022228_13910</name>
</gene>
<dbReference type="EMBL" id="BAAAZT010000066">
    <property type="protein sequence ID" value="GAA3904935.1"/>
    <property type="molecule type" value="Genomic_DNA"/>
</dbReference>
<dbReference type="PANTHER" id="PTHR23407">
    <property type="entry name" value="ATPASE INHIBITOR/5-FORMYLTETRAHYDROFOLATE CYCLO-LIGASE"/>
    <property type="match status" value="1"/>
</dbReference>
<comment type="caution">
    <text evidence="5">The sequence shown here is derived from an EMBL/GenBank/DDBJ whole genome shotgun (WGS) entry which is preliminary data.</text>
</comment>
<keyword evidence="3 4" id="KW-0067">ATP-binding</keyword>
<accession>A0ABP7LRP8</accession>
<keyword evidence="6" id="KW-1185">Reference proteome</keyword>
<name>A0ABP7LRP8_9GAMM</name>
<dbReference type="EC" id="6.3.3.2" evidence="4"/>
<proteinExistence type="inferred from homology"/>
<evidence type="ECO:0000256" key="2">
    <source>
        <dbReference type="ARBA" id="ARBA00022741"/>
    </source>
</evidence>
<evidence type="ECO:0000313" key="5">
    <source>
        <dbReference type="EMBL" id="GAA3904935.1"/>
    </source>
</evidence>
<comment type="similarity">
    <text evidence="1 4">Belongs to the 5-formyltetrahydrofolate cyclo-ligase family.</text>
</comment>
<dbReference type="SUPFAM" id="SSF100950">
    <property type="entry name" value="NagB/RpiA/CoA transferase-like"/>
    <property type="match status" value="1"/>
</dbReference>
<dbReference type="Proteomes" id="UP001500133">
    <property type="component" value="Unassembled WGS sequence"/>
</dbReference>
<dbReference type="InterPro" id="IPR037171">
    <property type="entry name" value="NagB/RpiA_transferase-like"/>
</dbReference>
<keyword evidence="4" id="KW-0460">Magnesium</keyword>
<reference evidence="6" key="1">
    <citation type="journal article" date="2019" name="Int. J. Syst. Evol. Microbiol.">
        <title>The Global Catalogue of Microorganisms (GCM) 10K type strain sequencing project: providing services to taxonomists for standard genome sequencing and annotation.</title>
        <authorList>
            <consortium name="The Broad Institute Genomics Platform"/>
            <consortium name="The Broad Institute Genome Sequencing Center for Infectious Disease"/>
            <person name="Wu L."/>
            <person name="Ma J."/>
        </authorList>
    </citation>
    <scope>NUCLEOTIDE SEQUENCE [LARGE SCALE GENOMIC DNA]</scope>
    <source>
        <strain evidence="6">JCM 16914</strain>
    </source>
</reference>
<dbReference type="PANTHER" id="PTHR23407:SF1">
    <property type="entry name" value="5-FORMYLTETRAHYDROFOLATE CYCLO-LIGASE"/>
    <property type="match status" value="1"/>
</dbReference>
<evidence type="ECO:0000256" key="1">
    <source>
        <dbReference type="ARBA" id="ARBA00010638"/>
    </source>
</evidence>
<protein>
    <recommendedName>
        <fullName evidence="4">5-formyltetrahydrofolate cyclo-ligase</fullName>
        <ecNumber evidence="4">6.3.3.2</ecNumber>
    </recommendedName>
</protein>
<keyword evidence="2 4" id="KW-0547">Nucleotide-binding</keyword>